<sequence length="297" mass="32920">MSIIGWMAGSVGVLTGSMAAGVYGLTVKAQKPRVIANEYEPSVPFEEVEWISHGKKVKGWFLPQHQVGGERNADSPTIIIAHGWGSNRAHVLRYALPLHADGYAILMYDARSHGESEYYRTPNGLQFRDDLLAAIEWIKSFPHANTSWIGVLGHSLGAFGAVLALEQNSSISALVTDSMPVKFATMVGAELKRRRLPEFPLAQLIPGLMVWRSGITRKTMKRANPVRILKENEKTAKTPVMLVHSNLDPFIPSTELQYVLSHVPNIPHLFVDAEGHSASDRDPEFWPAVTRFFASTR</sequence>
<feature type="domain" description="Serine aminopeptidase S33" evidence="2">
    <location>
        <begin position="77"/>
        <end position="185"/>
    </location>
</feature>
<dbReference type="Proteomes" id="UP001178662">
    <property type="component" value="Chromosome"/>
</dbReference>
<evidence type="ECO:0000259" key="2">
    <source>
        <dbReference type="Pfam" id="PF12146"/>
    </source>
</evidence>
<dbReference type="InterPro" id="IPR022742">
    <property type="entry name" value="Hydrolase_4"/>
</dbReference>
<dbReference type="Pfam" id="PF12146">
    <property type="entry name" value="Hydrolase_4"/>
    <property type="match status" value="1"/>
</dbReference>
<dbReference type="AlphaFoldDB" id="A0AA95JDE5"/>
<evidence type="ECO:0000313" key="4">
    <source>
        <dbReference type="Proteomes" id="UP001178662"/>
    </source>
</evidence>
<dbReference type="InterPro" id="IPR029058">
    <property type="entry name" value="AB_hydrolase_fold"/>
</dbReference>
<dbReference type="SUPFAM" id="SSF53474">
    <property type="entry name" value="alpha/beta-Hydrolases"/>
    <property type="match status" value="1"/>
</dbReference>
<dbReference type="GO" id="GO:0052689">
    <property type="term" value="F:carboxylic ester hydrolase activity"/>
    <property type="evidence" value="ECO:0007669"/>
    <property type="project" value="UniProtKB-ARBA"/>
</dbReference>
<proteinExistence type="predicted"/>
<accession>A0AA95JDE5</accession>
<evidence type="ECO:0000256" key="1">
    <source>
        <dbReference type="ARBA" id="ARBA00022801"/>
    </source>
</evidence>
<dbReference type="InterPro" id="IPR050261">
    <property type="entry name" value="FrsA_esterase"/>
</dbReference>
<dbReference type="EMBL" id="CP119317">
    <property type="protein sequence ID" value="WEK54892.1"/>
    <property type="molecule type" value="Genomic_DNA"/>
</dbReference>
<gene>
    <name evidence="3" type="ORF">P0Y55_02080</name>
</gene>
<keyword evidence="1 3" id="KW-0378">Hydrolase</keyword>
<protein>
    <submittedName>
        <fullName evidence="3">Alpha/beta fold hydrolase</fullName>
    </submittedName>
</protein>
<dbReference type="PANTHER" id="PTHR22946:SF9">
    <property type="entry name" value="POLYKETIDE TRANSFERASE AF380"/>
    <property type="match status" value="1"/>
</dbReference>
<reference evidence="3" key="1">
    <citation type="submission" date="2023-03" db="EMBL/GenBank/DDBJ databases">
        <title>Andean soil-derived lignocellulolytic bacterial consortium as a source of novel taxa and putative plastic-active enzymes.</title>
        <authorList>
            <person name="Diaz-Garcia L."/>
            <person name="Chuvochina M."/>
            <person name="Feuerriegel G."/>
            <person name="Bunk B."/>
            <person name="Sproer C."/>
            <person name="Streit W.R."/>
            <person name="Rodriguez L.M."/>
            <person name="Overmann J."/>
            <person name="Jimenez D.J."/>
        </authorList>
    </citation>
    <scope>NUCLEOTIDE SEQUENCE</scope>
    <source>
        <strain evidence="3">MAG 2441</strain>
    </source>
</reference>
<dbReference type="PANTHER" id="PTHR22946">
    <property type="entry name" value="DIENELACTONE HYDROLASE DOMAIN-CONTAINING PROTEIN-RELATED"/>
    <property type="match status" value="1"/>
</dbReference>
<evidence type="ECO:0000313" key="3">
    <source>
        <dbReference type="EMBL" id="WEK54892.1"/>
    </source>
</evidence>
<name>A0AA95JDE5_9BACL</name>
<keyword evidence="4" id="KW-1185">Reference proteome</keyword>
<dbReference type="Gene3D" id="3.40.50.1820">
    <property type="entry name" value="alpha/beta hydrolase"/>
    <property type="match status" value="1"/>
</dbReference>
<organism evidence="3 4">
    <name type="scientific">Candidatus Cohnella colombiensis</name>
    <dbReference type="NCBI Taxonomy" id="3121368"/>
    <lineage>
        <taxon>Bacteria</taxon>
        <taxon>Bacillati</taxon>
        <taxon>Bacillota</taxon>
        <taxon>Bacilli</taxon>
        <taxon>Bacillales</taxon>
        <taxon>Paenibacillaceae</taxon>
        <taxon>Cohnella</taxon>
    </lineage>
</organism>